<name>A0A2N3Y315_SACSN</name>
<evidence type="ECO:0000313" key="2">
    <source>
        <dbReference type="Proteomes" id="UP000233786"/>
    </source>
</evidence>
<accession>A0A2N3Y315</accession>
<evidence type="ECO:0000313" key="1">
    <source>
        <dbReference type="EMBL" id="PKW17302.1"/>
    </source>
</evidence>
<sequence>MGIALDHWYHEKTVEQHFEAAERAATTAEALARARRECLECGA</sequence>
<comment type="caution">
    <text evidence="1">The sequence shown here is derived from an EMBL/GenBank/DDBJ whole genome shotgun (WGS) entry which is preliminary data.</text>
</comment>
<gene>
    <name evidence="1" type="ORF">A8926_5251</name>
</gene>
<organism evidence="1 2">
    <name type="scientific">Saccharopolyspora spinosa</name>
    <dbReference type="NCBI Taxonomy" id="60894"/>
    <lineage>
        <taxon>Bacteria</taxon>
        <taxon>Bacillati</taxon>
        <taxon>Actinomycetota</taxon>
        <taxon>Actinomycetes</taxon>
        <taxon>Pseudonocardiales</taxon>
        <taxon>Pseudonocardiaceae</taxon>
        <taxon>Saccharopolyspora</taxon>
    </lineage>
</organism>
<proteinExistence type="predicted"/>
<dbReference type="RefSeq" id="WP_010692883.1">
    <property type="nucleotide sequence ID" value="NZ_CP061007.1"/>
</dbReference>
<dbReference type="EMBL" id="PJNB01000001">
    <property type="protein sequence ID" value="PKW17302.1"/>
    <property type="molecule type" value="Genomic_DNA"/>
</dbReference>
<reference evidence="1" key="1">
    <citation type="submission" date="2017-12" db="EMBL/GenBank/DDBJ databases">
        <title>Sequencing the genomes of 1000 Actinobacteria strains.</title>
        <authorList>
            <person name="Klenk H.-P."/>
        </authorList>
    </citation>
    <scope>NUCLEOTIDE SEQUENCE [LARGE SCALE GENOMIC DNA]</scope>
    <source>
        <strain evidence="1">DSM 44228</strain>
    </source>
</reference>
<dbReference type="Proteomes" id="UP000233786">
    <property type="component" value="Unassembled WGS sequence"/>
</dbReference>
<keyword evidence="2" id="KW-1185">Reference proteome</keyword>
<protein>
    <submittedName>
        <fullName evidence="1">Uncharacterized protein</fullName>
    </submittedName>
</protein>
<dbReference type="AlphaFoldDB" id="A0A2N3Y315"/>